<keyword evidence="1" id="KW-0175">Coiled coil</keyword>
<reference evidence="3" key="1">
    <citation type="submission" date="2016-10" db="EMBL/GenBank/DDBJ databases">
        <authorList>
            <person name="Varghese N."/>
            <person name="Submissions S."/>
        </authorList>
    </citation>
    <scope>NUCLEOTIDE SEQUENCE [LARGE SCALE GENOMIC DNA]</scope>
    <source>
        <strain evidence="3">DSM 13577</strain>
    </source>
</reference>
<dbReference type="InterPro" id="IPR037208">
    <property type="entry name" value="Spo0E-like_sf"/>
</dbReference>
<dbReference type="AlphaFoldDB" id="A0A1H9Z8W1"/>
<dbReference type="Proteomes" id="UP000243819">
    <property type="component" value="Unassembled WGS sequence"/>
</dbReference>
<dbReference type="GO" id="GO:0043937">
    <property type="term" value="P:regulation of sporulation"/>
    <property type="evidence" value="ECO:0007669"/>
    <property type="project" value="InterPro"/>
</dbReference>
<feature type="coiled-coil region" evidence="1">
    <location>
        <begin position="1"/>
        <end position="35"/>
    </location>
</feature>
<name>A0A1H9Z8W1_9FIRM</name>
<dbReference type="GO" id="GO:0046983">
    <property type="term" value="F:protein dimerization activity"/>
    <property type="evidence" value="ECO:0007669"/>
    <property type="project" value="InterPro"/>
</dbReference>
<evidence type="ECO:0000256" key="1">
    <source>
        <dbReference type="SAM" id="Coils"/>
    </source>
</evidence>
<dbReference type="Gene3D" id="4.10.280.10">
    <property type="entry name" value="Helix-loop-helix DNA-binding domain"/>
    <property type="match status" value="1"/>
</dbReference>
<gene>
    <name evidence="2" type="ORF">SAMN03080614_100752</name>
</gene>
<dbReference type="SUPFAM" id="SSF140500">
    <property type="entry name" value="BAS1536-like"/>
    <property type="match status" value="1"/>
</dbReference>
<proteinExistence type="predicted"/>
<organism evidence="2 3">
    <name type="scientific">Anaerobranca gottschalkii DSM 13577</name>
    <dbReference type="NCBI Taxonomy" id="1120990"/>
    <lineage>
        <taxon>Bacteria</taxon>
        <taxon>Bacillati</taxon>
        <taxon>Bacillota</taxon>
        <taxon>Clostridia</taxon>
        <taxon>Eubacteriales</taxon>
        <taxon>Proteinivoracaceae</taxon>
        <taxon>Anaerobranca</taxon>
    </lineage>
</organism>
<dbReference type="Pfam" id="PF09388">
    <property type="entry name" value="SpoOE-like"/>
    <property type="match status" value="1"/>
</dbReference>
<dbReference type="EMBL" id="FOIF01000007">
    <property type="protein sequence ID" value="SES77993.1"/>
    <property type="molecule type" value="Genomic_DNA"/>
</dbReference>
<dbReference type="InterPro" id="IPR018540">
    <property type="entry name" value="Spo0E-like"/>
</dbReference>
<sequence length="62" mass="7271">MIQDSQKVNDLLKEIESLRKNLAEYEKNNRDKGLNSQEILRISKALDCKINEYYRLTNKKGG</sequence>
<dbReference type="InterPro" id="IPR036638">
    <property type="entry name" value="HLH_DNA-bd_sf"/>
</dbReference>
<accession>A0A1H9Z8W1</accession>
<keyword evidence="3" id="KW-1185">Reference proteome</keyword>
<evidence type="ECO:0000313" key="2">
    <source>
        <dbReference type="EMBL" id="SES77993.1"/>
    </source>
</evidence>
<dbReference type="RefSeq" id="WP_177159682.1">
    <property type="nucleotide sequence ID" value="NZ_FOIF01000007.1"/>
</dbReference>
<evidence type="ECO:0000313" key="3">
    <source>
        <dbReference type="Proteomes" id="UP000243819"/>
    </source>
</evidence>
<dbReference type="STRING" id="1120990.SAMN03080614_100752"/>
<protein>
    <submittedName>
        <fullName evidence="2">Spo0E like sporulation regulatory protein</fullName>
    </submittedName>
</protein>